<keyword evidence="1" id="KW-0732">Signal</keyword>
<proteinExistence type="predicted"/>
<organism evidence="2 3">
    <name type="scientific">Podospora didyma</name>
    <dbReference type="NCBI Taxonomy" id="330526"/>
    <lineage>
        <taxon>Eukaryota</taxon>
        <taxon>Fungi</taxon>
        <taxon>Dikarya</taxon>
        <taxon>Ascomycota</taxon>
        <taxon>Pezizomycotina</taxon>
        <taxon>Sordariomycetes</taxon>
        <taxon>Sordariomycetidae</taxon>
        <taxon>Sordariales</taxon>
        <taxon>Podosporaceae</taxon>
        <taxon>Podospora</taxon>
    </lineage>
</organism>
<dbReference type="AlphaFoldDB" id="A0AAE0NQI4"/>
<dbReference type="Proteomes" id="UP001285441">
    <property type="component" value="Unassembled WGS sequence"/>
</dbReference>
<evidence type="ECO:0000313" key="3">
    <source>
        <dbReference type="Proteomes" id="UP001285441"/>
    </source>
</evidence>
<feature type="signal peptide" evidence="1">
    <location>
        <begin position="1"/>
        <end position="27"/>
    </location>
</feature>
<gene>
    <name evidence="2" type="ORF">B0H63DRAFT_187753</name>
</gene>
<reference evidence="2" key="2">
    <citation type="submission" date="2023-06" db="EMBL/GenBank/DDBJ databases">
        <authorList>
            <consortium name="Lawrence Berkeley National Laboratory"/>
            <person name="Haridas S."/>
            <person name="Hensen N."/>
            <person name="Bonometti L."/>
            <person name="Westerberg I."/>
            <person name="Brannstrom I.O."/>
            <person name="Guillou S."/>
            <person name="Cros-Aarteil S."/>
            <person name="Calhoun S."/>
            <person name="Kuo A."/>
            <person name="Mondo S."/>
            <person name="Pangilinan J."/>
            <person name="Riley R."/>
            <person name="LaButti K."/>
            <person name="Andreopoulos B."/>
            <person name="Lipzen A."/>
            <person name="Chen C."/>
            <person name="Yanf M."/>
            <person name="Daum C."/>
            <person name="Ng V."/>
            <person name="Clum A."/>
            <person name="Steindorff A."/>
            <person name="Ohm R."/>
            <person name="Martin F."/>
            <person name="Silar P."/>
            <person name="Natvig D."/>
            <person name="Lalanne C."/>
            <person name="Gautier V."/>
            <person name="Ament-velasquez S.L."/>
            <person name="Kruys A."/>
            <person name="Hutchinson M.I."/>
            <person name="Powell A.J."/>
            <person name="Barry K."/>
            <person name="Miller A.N."/>
            <person name="Grigoriev I.V."/>
            <person name="Debuchy R."/>
            <person name="Gladieux P."/>
            <person name="Thoren M.H."/>
            <person name="Johannesson H."/>
        </authorList>
    </citation>
    <scope>NUCLEOTIDE SEQUENCE</scope>
    <source>
        <strain evidence="2">CBS 232.78</strain>
    </source>
</reference>
<evidence type="ECO:0000313" key="2">
    <source>
        <dbReference type="EMBL" id="KAK3385805.1"/>
    </source>
</evidence>
<name>A0AAE0NQI4_9PEZI</name>
<accession>A0AAE0NQI4</accession>
<evidence type="ECO:0000256" key="1">
    <source>
        <dbReference type="SAM" id="SignalP"/>
    </source>
</evidence>
<evidence type="ECO:0008006" key="4">
    <source>
        <dbReference type="Google" id="ProtNLM"/>
    </source>
</evidence>
<reference evidence="2" key="1">
    <citation type="journal article" date="2023" name="Mol. Phylogenet. Evol.">
        <title>Genome-scale phylogeny and comparative genomics of the fungal order Sordariales.</title>
        <authorList>
            <person name="Hensen N."/>
            <person name="Bonometti L."/>
            <person name="Westerberg I."/>
            <person name="Brannstrom I.O."/>
            <person name="Guillou S."/>
            <person name="Cros-Aarteil S."/>
            <person name="Calhoun S."/>
            <person name="Haridas S."/>
            <person name="Kuo A."/>
            <person name="Mondo S."/>
            <person name="Pangilinan J."/>
            <person name="Riley R."/>
            <person name="LaButti K."/>
            <person name="Andreopoulos B."/>
            <person name="Lipzen A."/>
            <person name="Chen C."/>
            <person name="Yan M."/>
            <person name="Daum C."/>
            <person name="Ng V."/>
            <person name="Clum A."/>
            <person name="Steindorff A."/>
            <person name="Ohm R.A."/>
            <person name="Martin F."/>
            <person name="Silar P."/>
            <person name="Natvig D.O."/>
            <person name="Lalanne C."/>
            <person name="Gautier V."/>
            <person name="Ament-Velasquez S.L."/>
            <person name="Kruys A."/>
            <person name="Hutchinson M.I."/>
            <person name="Powell A.J."/>
            <person name="Barry K."/>
            <person name="Miller A.N."/>
            <person name="Grigoriev I.V."/>
            <person name="Debuchy R."/>
            <person name="Gladieux P."/>
            <person name="Hiltunen Thoren M."/>
            <person name="Johannesson H."/>
        </authorList>
    </citation>
    <scope>NUCLEOTIDE SEQUENCE</scope>
    <source>
        <strain evidence="2">CBS 232.78</strain>
    </source>
</reference>
<feature type="chain" id="PRO_5041918771" description="Secreted protein" evidence="1">
    <location>
        <begin position="28"/>
        <end position="113"/>
    </location>
</feature>
<comment type="caution">
    <text evidence="2">The sequence shown here is derived from an EMBL/GenBank/DDBJ whole genome shotgun (WGS) entry which is preliminary data.</text>
</comment>
<dbReference type="EMBL" id="JAULSW010000004">
    <property type="protein sequence ID" value="KAK3385805.1"/>
    <property type="molecule type" value="Genomic_DNA"/>
</dbReference>
<sequence length="113" mass="12775">MHFDGPRAWESLFASWWLPVLTRYSIADRISSVSRVAEAKEEDREWCGPLSFAYQPTKSYGHPQNNVQTAPAPHKPPVTSVGLVTRIFLCRNGYGYFHPNSAASHLARSTENR</sequence>
<keyword evidence="3" id="KW-1185">Reference proteome</keyword>
<protein>
    <recommendedName>
        <fullName evidence="4">Secreted protein</fullName>
    </recommendedName>
</protein>